<proteinExistence type="predicted"/>
<dbReference type="AlphaFoldDB" id="A0A2U8P9J7"/>
<evidence type="ECO:0000313" key="1">
    <source>
        <dbReference type="EMBL" id="AWL94416.1"/>
    </source>
</evidence>
<protein>
    <submittedName>
        <fullName evidence="1">Uncharacterized protein</fullName>
    </submittedName>
</protein>
<gene>
    <name evidence="1" type="ORF">CIT37_21310</name>
</gene>
<dbReference type="EMBL" id="CP029425">
    <property type="protein sequence ID" value="AWL94416.1"/>
    <property type="molecule type" value="Genomic_DNA"/>
</dbReference>
<dbReference type="Proteomes" id="UP000215703">
    <property type="component" value="Chromosome"/>
</dbReference>
<name>A0A2U8P9J7_9BRAD</name>
<dbReference type="KEGG" id="bot:CIT37_21310"/>
<organism evidence="1 2">
    <name type="scientific">Bradyrhizobium ottawaense</name>
    <dbReference type="NCBI Taxonomy" id="931866"/>
    <lineage>
        <taxon>Bacteria</taxon>
        <taxon>Pseudomonadati</taxon>
        <taxon>Pseudomonadota</taxon>
        <taxon>Alphaproteobacteria</taxon>
        <taxon>Hyphomicrobiales</taxon>
        <taxon>Nitrobacteraceae</taxon>
        <taxon>Bradyrhizobium</taxon>
    </lineage>
</organism>
<evidence type="ECO:0000313" key="2">
    <source>
        <dbReference type="Proteomes" id="UP000215703"/>
    </source>
</evidence>
<accession>A0A2U8P9J7</accession>
<reference evidence="1 2" key="2">
    <citation type="journal article" date="2017" name="Syst. Appl. Microbiol.">
        <title>Soybeans inoculated with root zone soils of Canadian native legumes harbour diverse and novel Bradyrhizobium spp. that possess agricultural potential.</title>
        <authorList>
            <person name="Bromfield E.S.P."/>
            <person name="Cloutier S."/>
            <person name="Tambong J.T."/>
            <person name="Tran Thi T.V."/>
        </authorList>
    </citation>
    <scope>NUCLEOTIDE SEQUENCE [LARGE SCALE GENOMIC DNA]</scope>
    <source>
        <strain evidence="1 2">OO99</strain>
    </source>
</reference>
<reference evidence="1 2" key="1">
    <citation type="journal article" date="2014" name="Int. J. Syst. Evol. Microbiol.">
        <title>Bradyrhizobium ottawaense sp. nov., a symbiotic nitrogen fixing bacterium from root nodules of soybeans in Canada.</title>
        <authorList>
            <person name="Yu X."/>
            <person name="Cloutier S."/>
            <person name="Tambong J.T."/>
            <person name="Bromfield E.S."/>
        </authorList>
    </citation>
    <scope>NUCLEOTIDE SEQUENCE [LARGE SCALE GENOMIC DNA]</scope>
    <source>
        <strain evidence="1 2">OO99</strain>
    </source>
</reference>
<sequence>MREEICGTTMTSDVATLIRAKLASGEFEMAIGFTQHLDFSPIIGWELYQVTIDKYHIMFWFENEHALLNVADRLSFKSSDGAVDFSYDIYGTQKSLNVDRILRIKVAEARIVSKDQLDLVFENGDVLSIYDNPEFRSWWFLGGRQNDPIKHRTSWSFQIGDLELEDLTEQEYQDRRI</sequence>